<gene>
    <name evidence="2" type="ORF">MSPICULIGERA_LOCUS23690</name>
</gene>
<protein>
    <recommendedName>
        <fullName evidence="4">Protein kinase domain-containing protein</fullName>
    </recommendedName>
</protein>
<dbReference type="AlphaFoldDB" id="A0AA36GER9"/>
<evidence type="ECO:0000313" key="3">
    <source>
        <dbReference type="Proteomes" id="UP001177023"/>
    </source>
</evidence>
<feature type="region of interest" description="Disordered" evidence="1">
    <location>
        <begin position="32"/>
        <end position="112"/>
    </location>
</feature>
<organism evidence="2 3">
    <name type="scientific">Mesorhabditis spiculigera</name>
    <dbReference type="NCBI Taxonomy" id="96644"/>
    <lineage>
        <taxon>Eukaryota</taxon>
        <taxon>Metazoa</taxon>
        <taxon>Ecdysozoa</taxon>
        <taxon>Nematoda</taxon>
        <taxon>Chromadorea</taxon>
        <taxon>Rhabditida</taxon>
        <taxon>Rhabditina</taxon>
        <taxon>Rhabditomorpha</taxon>
        <taxon>Rhabditoidea</taxon>
        <taxon>Rhabditidae</taxon>
        <taxon>Mesorhabditinae</taxon>
        <taxon>Mesorhabditis</taxon>
    </lineage>
</organism>
<keyword evidence="3" id="KW-1185">Reference proteome</keyword>
<feature type="non-terminal residue" evidence="2">
    <location>
        <position position="1"/>
    </location>
</feature>
<name>A0AA36GER9_9BILA</name>
<dbReference type="Gene3D" id="1.10.510.10">
    <property type="entry name" value="Transferase(Phosphotransferase) domain 1"/>
    <property type="match status" value="1"/>
</dbReference>
<dbReference type="InterPro" id="IPR011009">
    <property type="entry name" value="Kinase-like_dom_sf"/>
</dbReference>
<sequence>MAVVYSDVEEYDPLARDDYGTADCSELTTHTVSNAFFDGPDDDAGEPVDGKEDQAEEEEQLKTVDQKDRVKGDEDLGEVKEAEQGVKEQEHVEPKEGDGEEEEEEEEEEIPPTVKEVTFINDVPIYKPNHLLMDEKNHYKCVVYERVGFDDKVGGTYLVTAHDKEMVLRVEKIPGRIIGQELEFLKKCIRYVHKYSMLLRCLEPEMFHFDAAGRNLFLSDLSTIRADPGKRDWSIPVSWAGGPHYAPTNTGSVRARDEIEAWLYFFIEMLVGQLPWTGKPYDKIHQIKMEAVQDAGLVKGLPFVYTELYHHVMALPNTSHIPEKCYNEIEEFCVRIYEQVGGVTSHEDNFDFERDPLETELPKFVMERSDKIPETIPEE</sequence>
<evidence type="ECO:0000256" key="1">
    <source>
        <dbReference type="SAM" id="MobiDB-lite"/>
    </source>
</evidence>
<proteinExistence type="predicted"/>
<evidence type="ECO:0008006" key="4">
    <source>
        <dbReference type="Google" id="ProtNLM"/>
    </source>
</evidence>
<feature type="compositionally biased region" description="Basic and acidic residues" evidence="1">
    <location>
        <begin position="60"/>
        <end position="97"/>
    </location>
</feature>
<comment type="caution">
    <text evidence="2">The sequence shown here is derived from an EMBL/GenBank/DDBJ whole genome shotgun (WGS) entry which is preliminary data.</text>
</comment>
<reference evidence="2" key="1">
    <citation type="submission" date="2023-06" db="EMBL/GenBank/DDBJ databases">
        <authorList>
            <person name="Delattre M."/>
        </authorList>
    </citation>
    <scope>NUCLEOTIDE SEQUENCE</scope>
    <source>
        <strain evidence="2">AF72</strain>
    </source>
</reference>
<dbReference type="EMBL" id="CATQJA010002706">
    <property type="protein sequence ID" value="CAJ0585678.1"/>
    <property type="molecule type" value="Genomic_DNA"/>
</dbReference>
<feature type="compositionally biased region" description="Acidic residues" evidence="1">
    <location>
        <begin position="98"/>
        <end position="110"/>
    </location>
</feature>
<accession>A0AA36GER9</accession>
<dbReference type="Proteomes" id="UP001177023">
    <property type="component" value="Unassembled WGS sequence"/>
</dbReference>
<evidence type="ECO:0000313" key="2">
    <source>
        <dbReference type="EMBL" id="CAJ0585678.1"/>
    </source>
</evidence>
<dbReference type="SUPFAM" id="SSF56112">
    <property type="entry name" value="Protein kinase-like (PK-like)"/>
    <property type="match status" value="1"/>
</dbReference>